<dbReference type="STRING" id="92947.BVG79_02150"/>
<evidence type="ECO:0000259" key="3">
    <source>
        <dbReference type="PROSITE" id="PS51078"/>
    </source>
</evidence>
<evidence type="ECO:0000313" key="4">
    <source>
        <dbReference type="EMBL" id="ARO15490.1"/>
    </source>
</evidence>
<keyword evidence="4" id="KW-0503">Monooxygenase</keyword>
<dbReference type="SUPFAM" id="SSF50475">
    <property type="entry name" value="FMN-binding split barrel"/>
    <property type="match status" value="1"/>
</dbReference>
<dbReference type="EMBL" id="CP019937">
    <property type="protein sequence ID" value="ARO15490.1"/>
    <property type="molecule type" value="Genomic_DNA"/>
</dbReference>
<dbReference type="Gene3D" id="3.30.450.40">
    <property type="match status" value="1"/>
</dbReference>
<dbReference type="InterPro" id="IPR012349">
    <property type="entry name" value="Split_barrel_FMN-bd"/>
</dbReference>
<keyword evidence="5" id="KW-1185">Reference proteome</keyword>
<feature type="domain" description="IclR-ED" evidence="3">
    <location>
        <begin position="167"/>
        <end position="388"/>
    </location>
</feature>
<dbReference type="Proteomes" id="UP000242447">
    <property type="component" value="Chromosome"/>
</dbReference>
<evidence type="ECO:0000313" key="5">
    <source>
        <dbReference type="Proteomes" id="UP000242447"/>
    </source>
</evidence>
<gene>
    <name evidence="4" type="primary">hsaB</name>
    <name evidence="4" type="ORF">BVG79_02150</name>
</gene>
<comment type="similarity">
    <text evidence="1">Belongs to the non-flavoprotein flavin reductase family.</text>
</comment>
<name>A0A1W6P2C9_9RHOB</name>
<dbReference type="GO" id="GO:0004497">
    <property type="term" value="F:monooxygenase activity"/>
    <property type="evidence" value="ECO:0007669"/>
    <property type="project" value="UniProtKB-KW"/>
</dbReference>
<evidence type="ECO:0000256" key="1">
    <source>
        <dbReference type="ARBA" id="ARBA00008898"/>
    </source>
</evidence>
<dbReference type="Pfam" id="PF01613">
    <property type="entry name" value="Flavin_Reduct"/>
    <property type="match status" value="1"/>
</dbReference>
<dbReference type="GO" id="GO:0010181">
    <property type="term" value="F:FMN binding"/>
    <property type="evidence" value="ECO:0007669"/>
    <property type="project" value="InterPro"/>
</dbReference>
<dbReference type="InterPro" id="IPR014757">
    <property type="entry name" value="Tscrpt_reg_IclR_C"/>
</dbReference>
<proteinExistence type="inferred from homology"/>
<organism evidence="4 5">
    <name type="scientific">Ketogulonicigenium robustum</name>
    <dbReference type="NCBI Taxonomy" id="92947"/>
    <lineage>
        <taxon>Bacteria</taxon>
        <taxon>Pseudomonadati</taxon>
        <taxon>Pseudomonadota</taxon>
        <taxon>Alphaproteobacteria</taxon>
        <taxon>Rhodobacterales</taxon>
        <taxon>Roseobacteraceae</taxon>
        <taxon>Ketogulonicigenium</taxon>
    </lineage>
</organism>
<dbReference type="GO" id="GO:0042602">
    <property type="term" value="F:riboflavin reductase (NADPH) activity"/>
    <property type="evidence" value="ECO:0007669"/>
    <property type="project" value="TreeGrafter"/>
</dbReference>
<dbReference type="InterPro" id="IPR029016">
    <property type="entry name" value="GAF-like_dom_sf"/>
</dbReference>
<dbReference type="SMART" id="SM00903">
    <property type="entry name" value="Flavin_Reduct"/>
    <property type="match status" value="1"/>
</dbReference>
<dbReference type="RefSeq" id="WP_085786884.1">
    <property type="nucleotide sequence ID" value="NZ_CP019937.1"/>
</dbReference>
<dbReference type="AlphaFoldDB" id="A0A1W6P2C9"/>
<reference evidence="4 5" key="1">
    <citation type="submission" date="2017-02" db="EMBL/GenBank/DDBJ databases">
        <title>Ketogulonicigenium robustum SPU B003 Genome sequencing and assembly.</title>
        <authorList>
            <person name="Li Y."/>
            <person name="Liu L."/>
            <person name="Wang C."/>
            <person name="Zhang M."/>
            <person name="Zhang T."/>
            <person name="Zhang Y."/>
        </authorList>
    </citation>
    <scope>NUCLEOTIDE SEQUENCE [LARGE SCALE GENOMIC DNA]</scope>
    <source>
        <strain evidence="4 5">SPU_B003</strain>
    </source>
</reference>
<dbReference type="PROSITE" id="PS51078">
    <property type="entry name" value="ICLR_ED"/>
    <property type="match status" value="1"/>
</dbReference>
<keyword evidence="2" id="KW-0560">Oxidoreductase</keyword>
<evidence type="ECO:0000256" key="2">
    <source>
        <dbReference type="ARBA" id="ARBA00023002"/>
    </source>
</evidence>
<dbReference type="PANTHER" id="PTHR30466">
    <property type="entry name" value="FLAVIN REDUCTASE"/>
    <property type="match status" value="1"/>
</dbReference>
<dbReference type="OrthoDB" id="9792858at2"/>
<dbReference type="SUPFAM" id="SSF55781">
    <property type="entry name" value="GAF domain-like"/>
    <property type="match status" value="1"/>
</dbReference>
<dbReference type="KEGG" id="kro:BVG79_02150"/>
<sequence length="390" mass="42061">MSTETPLDPQHFRRVMGHYPTGVVLATALDQQGDPIGMVVGSFTSVSLDPPLVAYLPTKSSGTYARMRHATHLVFNVLSADQTDLCRRFASRAVTDKWTGVAWHPSANGLPILDEAVAWIEGEVQQVIDAGDHDLVFLRVQDLAAPNDTLPLVFFQGGYGRFSPRSLVMPPGQDMFAQLRLAERARPVLESLGEETNLESGLLGQIGSDLVLLASAAPLDAEVLPQSLGNRLPFIPPSGSVFVAWAGEAAADHWLSLAPTPLDDALRAHLRQNLERVRERGYSIVLESSQHAAIDRDSAALSADRLTPAGHRRLQTAIAALADSYEPETLPADARVRVLTVPVRDSAGRVVIGLQLRNLPAGLTQAAIDTLAQRMQTLALRVSETCMGAD</sequence>
<protein>
    <submittedName>
        <fullName evidence="4">Monooxygenase/oxidoreductase</fullName>
    </submittedName>
</protein>
<accession>A0A1W6P2C9</accession>
<dbReference type="PANTHER" id="PTHR30466:SF11">
    <property type="entry name" value="FLAVIN-DEPENDENT MONOOXYGENASE, REDUCTASE SUBUNIT HSAB"/>
    <property type="match status" value="1"/>
</dbReference>
<dbReference type="InterPro" id="IPR002563">
    <property type="entry name" value="Flavin_Rdtase-like_dom"/>
</dbReference>
<dbReference type="InterPro" id="IPR050268">
    <property type="entry name" value="NADH-dep_flavin_reductase"/>
</dbReference>
<dbReference type="Gene3D" id="2.30.110.10">
    <property type="entry name" value="Electron Transport, Fmn-binding Protein, Chain A"/>
    <property type="match status" value="1"/>
</dbReference>